<organism evidence="2 3">
    <name type="scientific">Flavobacterium bomense</name>
    <dbReference type="NCBI Taxonomy" id="2497483"/>
    <lineage>
        <taxon>Bacteria</taxon>
        <taxon>Pseudomonadati</taxon>
        <taxon>Bacteroidota</taxon>
        <taxon>Flavobacteriia</taxon>
        <taxon>Flavobacteriales</taxon>
        <taxon>Flavobacteriaceae</taxon>
        <taxon>Flavobacterium</taxon>
    </lineage>
</organism>
<keyword evidence="1" id="KW-0472">Membrane</keyword>
<protein>
    <submittedName>
        <fullName evidence="2">RHS repeat-associated core domain-containing protein</fullName>
    </submittedName>
</protein>
<keyword evidence="1" id="KW-0812">Transmembrane</keyword>
<evidence type="ECO:0000256" key="1">
    <source>
        <dbReference type="SAM" id="Phobius"/>
    </source>
</evidence>
<feature type="transmembrane region" description="Helical" evidence="1">
    <location>
        <begin position="155"/>
        <end position="180"/>
    </location>
</feature>
<dbReference type="InterPro" id="IPR022385">
    <property type="entry name" value="Rhs_assc_core"/>
</dbReference>
<proteinExistence type="predicted"/>
<evidence type="ECO:0000313" key="2">
    <source>
        <dbReference type="EMBL" id="RTZ04359.1"/>
    </source>
</evidence>
<dbReference type="InterPro" id="IPR050708">
    <property type="entry name" value="T6SS_VgrG/RHS"/>
</dbReference>
<evidence type="ECO:0000313" key="3">
    <source>
        <dbReference type="Proteomes" id="UP000280825"/>
    </source>
</evidence>
<dbReference type="AlphaFoldDB" id="A0A432CLY1"/>
<accession>A0A432CLY1</accession>
<dbReference type="Proteomes" id="UP000280825">
    <property type="component" value="Unassembled WGS sequence"/>
</dbReference>
<comment type="caution">
    <text evidence="2">The sequence shown here is derived from an EMBL/GenBank/DDBJ whole genome shotgun (WGS) entry which is preliminary data.</text>
</comment>
<dbReference type="Gene3D" id="2.180.10.10">
    <property type="entry name" value="RHS repeat-associated core"/>
    <property type="match status" value="1"/>
</dbReference>
<gene>
    <name evidence="2" type="ORF">EKL98_09230</name>
</gene>
<name>A0A432CLY1_9FLAO</name>
<feature type="transmembrane region" description="Helical" evidence="1">
    <location>
        <begin position="192"/>
        <end position="214"/>
    </location>
</feature>
<dbReference type="EMBL" id="RYDJ01000009">
    <property type="protein sequence ID" value="RTZ04359.1"/>
    <property type="molecule type" value="Genomic_DNA"/>
</dbReference>
<dbReference type="PANTHER" id="PTHR32305">
    <property type="match status" value="1"/>
</dbReference>
<keyword evidence="3" id="KW-1185">Reference proteome</keyword>
<keyword evidence="1" id="KW-1133">Transmembrane helix</keyword>
<dbReference type="PANTHER" id="PTHR32305:SF17">
    <property type="entry name" value="TRNA NUCLEASE WAPA"/>
    <property type="match status" value="1"/>
</dbReference>
<sequence length="389" mass="41375">MCSYFNLLEVIQTGSRLKRVPTYLIKTSRSVCNAPSYKKCNKKSTCSSQNGLAIERRHFDAWGNLAKLQQNGVAIVLPTDGTAAKLLFFDRGYTSHEHLSEVGLIHMNGRLYDPVLRSFLMPDNFIQQPENTQNYNRYAYVLNNPLMYTDPSGEIIPFLVAVAIGAAVSATVYTLTALMSDVPFSVGGLLKATFIGAASAAVTFGIGSASTALFTNFFSKAAFQAVAHGTFQGTVTAISGGKFWSGFAAGALSSIASSLYSGGQSMDGLGKNASAIAGTGFNSIGDNLGDVGMIAFGTVAGGAGAALTGGNFWQGAVTGLVVSGLNHAAHEMDDSQQPDPNDNGELAKRIANQYGGDVSEIREWLNNHPFELVKGSSVRFKRIRYRSKI</sequence>
<reference evidence="2 3" key="1">
    <citation type="submission" date="2018-12" db="EMBL/GenBank/DDBJ databases">
        <title>Flavobacterium sp. nov., isolated from glacier ice.</title>
        <authorList>
            <person name="Liu Q."/>
            <person name="Xin Y.-H."/>
        </authorList>
    </citation>
    <scope>NUCLEOTIDE SEQUENCE [LARGE SCALE GENOMIC DNA]</scope>
    <source>
        <strain evidence="2 3">RB1N8</strain>
    </source>
</reference>
<dbReference type="NCBIfam" id="TIGR03696">
    <property type="entry name" value="Rhs_assc_core"/>
    <property type="match status" value="1"/>
</dbReference>